<dbReference type="Proteomes" id="UP001501237">
    <property type="component" value="Unassembled WGS sequence"/>
</dbReference>
<name>A0ABP6Q5V0_9ACTN</name>
<keyword evidence="3" id="KW-1185">Reference proteome</keyword>
<dbReference type="Gene3D" id="2.40.420.20">
    <property type="match status" value="1"/>
</dbReference>
<evidence type="ECO:0000259" key="1">
    <source>
        <dbReference type="Pfam" id="PF01471"/>
    </source>
</evidence>
<organism evidence="2 3">
    <name type="scientific">Actinocorallia longicatena</name>
    <dbReference type="NCBI Taxonomy" id="111803"/>
    <lineage>
        <taxon>Bacteria</taxon>
        <taxon>Bacillati</taxon>
        <taxon>Actinomycetota</taxon>
        <taxon>Actinomycetes</taxon>
        <taxon>Streptosporangiales</taxon>
        <taxon>Thermomonosporaceae</taxon>
        <taxon>Actinocorallia</taxon>
    </lineage>
</organism>
<evidence type="ECO:0000313" key="2">
    <source>
        <dbReference type="EMBL" id="GAA3202371.1"/>
    </source>
</evidence>
<sequence length="346" mass="35037">MLAVGGAGVIGVAAVWAAAGFGGSDGDASTAPTGPPATAKIEKRTLTRTETVAGNLGFGDVRSVAARPGTITWVPSDGETVERGETVYSLDGHRIPLFYGATPVYRTLSSGTEGKDVRVVEKNLAALGYDGFTVDGTYTSGTADAVERWQDDLGLDTTGTITQGSVIVAPGAIRVGEVKLGVGDPGGGTVLTWTGTTRKVTVELKAEHEDLVAEGTRATVELPDGATVKAVVTRVGSAATAEAQQGGTTKAADATLPVELAVRDQKGLGRYQSAPVDVTLEAESRKDVLAVPVTALVALREGGYAVEIVTGGVSSYVRVETGVFAGGLVEVTGAGLGEGLVVGVPQ</sequence>
<dbReference type="InterPro" id="IPR002477">
    <property type="entry name" value="Peptidoglycan-bd-like"/>
</dbReference>
<protein>
    <submittedName>
        <fullName evidence="2">Peptidoglycan-binding protein</fullName>
    </submittedName>
</protein>
<reference evidence="3" key="1">
    <citation type="journal article" date="2019" name="Int. J. Syst. Evol. Microbiol.">
        <title>The Global Catalogue of Microorganisms (GCM) 10K type strain sequencing project: providing services to taxonomists for standard genome sequencing and annotation.</title>
        <authorList>
            <consortium name="The Broad Institute Genomics Platform"/>
            <consortium name="The Broad Institute Genome Sequencing Center for Infectious Disease"/>
            <person name="Wu L."/>
            <person name="Ma J."/>
        </authorList>
    </citation>
    <scope>NUCLEOTIDE SEQUENCE [LARGE SCALE GENOMIC DNA]</scope>
    <source>
        <strain evidence="3">JCM 9377</strain>
    </source>
</reference>
<accession>A0ABP6Q5V0</accession>
<dbReference type="InterPro" id="IPR036366">
    <property type="entry name" value="PGBDSf"/>
</dbReference>
<evidence type="ECO:0000313" key="3">
    <source>
        <dbReference type="Proteomes" id="UP001501237"/>
    </source>
</evidence>
<dbReference type="EMBL" id="BAAAUV010000003">
    <property type="protein sequence ID" value="GAA3202371.1"/>
    <property type="molecule type" value="Genomic_DNA"/>
</dbReference>
<dbReference type="InterPro" id="IPR036365">
    <property type="entry name" value="PGBD-like_sf"/>
</dbReference>
<dbReference type="SUPFAM" id="SSF47090">
    <property type="entry name" value="PGBD-like"/>
    <property type="match status" value="1"/>
</dbReference>
<comment type="caution">
    <text evidence="2">The sequence shown here is derived from an EMBL/GenBank/DDBJ whole genome shotgun (WGS) entry which is preliminary data.</text>
</comment>
<proteinExistence type="predicted"/>
<gene>
    <name evidence="2" type="ORF">GCM10010468_15990</name>
</gene>
<dbReference type="Pfam" id="PF01471">
    <property type="entry name" value="PG_binding_1"/>
    <property type="match status" value="1"/>
</dbReference>
<dbReference type="Gene3D" id="1.10.101.10">
    <property type="entry name" value="PGBD-like superfamily/PGBD"/>
    <property type="match status" value="1"/>
</dbReference>
<feature type="domain" description="Peptidoglycan binding-like" evidence="1">
    <location>
        <begin position="114"/>
        <end position="162"/>
    </location>
</feature>